<sequence length="108" mass="11907">MNISRTARAETVLSKRAKAEIGRALDRRDELQKQGLPVMAQGAMDARITVVVKMSVGAFLTYSETEAHGRYMAHLEVCGCRAVGVDCTRGEALLNEWRDARDLVQVDA</sequence>
<gene>
    <name evidence="1" type="ORF">OG442_25685</name>
</gene>
<reference evidence="1" key="1">
    <citation type="submission" date="2022-10" db="EMBL/GenBank/DDBJ databases">
        <title>The complete genomes of actinobacterial strains from the NBC collection.</title>
        <authorList>
            <person name="Joergensen T.S."/>
            <person name="Alvarez Arevalo M."/>
            <person name="Sterndorff E.B."/>
            <person name="Faurdal D."/>
            <person name="Vuksanovic O."/>
            <person name="Mourched A.-S."/>
            <person name="Charusanti P."/>
            <person name="Shaw S."/>
            <person name="Blin K."/>
            <person name="Weber T."/>
        </authorList>
    </citation>
    <scope>NUCLEOTIDE SEQUENCE</scope>
    <source>
        <strain evidence="1">NBC_01432</strain>
    </source>
</reference>
<name>A0ABZ2A7N9_STRNV</name>
<evidence type="ECO:0000313" key="2">
    <source>
        <dbReference type="Proteomes" id="UP001432209"/>
    </source>
</evidence>
<evidence type="ECO:0008006" key="3">
    <source>
        <dbReference type="Google" id="ProtNLM"/>
    </source>
</evidence>
<evidence type="ECO:0000313" key="1">
    <source>
        <dbReference type="EMBL" id="WUX54671.1"/>
    </source>
</evidence>
<keyword evidence="2" id="KW-1185">Reference proteome</keyword>
<organism evidence="1 2">
    <name type="scientific">Streptomyces niveus</name>
    <name type="common">Streptomyces spheroides</name>
    <dbReference type="NCBI Taxonomy" id="193462"/>
    <lineage>
        <taxon>Bacteria</taxon>
        <taxon>Bacillati</taxon>
        <taxon>Actinomycetota</taxon>
        <taxon>Actinomycetes</taxon>
        <taxon>Kitasatosporales</taxon>
        <taxon>Streptomycetaceae</taxon>
        <taxon>Streptomyces</taxon>
    </lineage>
</organism>
<protein>
    <recommendedName>
        <fullName evidence="3">Resolvase/invertase-type recombinase catalytic domain-containing protein</fullName>
    </recommendedName>
</protein>
<dbReference type="Proteomes" id="UP001432209">
    <property type="component" value="Chromosome"/>
</dbReference>
<dbReference type="EMBL" id="CP109495">
    <property type="protein sequence ID" value="WUX54671.1"/>
    <property type="molecule type" value="Genomic_DNA"/>
</dbReference>
<accession>A0ABZ2A7N9</accession>
<proteinExistence type="predicted"/>
<dbReference type="RefSeq" id="WP_329078323.1">
    <property type="nucleotide sequence ID" value="NZ_CP109495.1"/>
</dbReference>